<protein>
    <submittedName>
        <fullName evidence="1">Uncharacterized protein</fullName>
    </submittedName>
</protein>
<dbReference type="Proteomes" id="UP000700596">
    <property type="component" value="Unassembled WGS sequence"/>
</dbReference>
<name>A0A9P9IRJ2_9PLEO</name>
<comment type="caution">
    <text evidence="1">The sequence shown here is derived from an EMBL/GenBank/DDBJ whole genome shotgun (WGS) entry which is preliminary data.</text>
</comment>
<organism evidence="1 2">
    <name type="scientific">Dendryphion nanum</name>
    <dbReference type="NCBI Taxonomy" id="256645"/>
    <lineage>
        <taxon>Eukaryota</taxon>
        <taxon>Fungi</taxon>
        <taxon>Dikarya</taxon>
        <taxon>Ascomycota</taxon>
        <taxon>Pezizomycotina</taxon>
        <taxon>Dothideomycetes</taxon>
        <taxon>Pleosporomycetidae</taxon>
        <taxon>Pleosporales</taxon>
        <taxon>Torulaceae</taxon>
        <taxon>Dendryphion</taxon>
    </lineage>
</organism>
<keyword evidence="2" id="KW-1185">Reference proteome</keyword>
<accession>A0A9P9IRJ2</accession>
<evidence type="ECO:0000313" key="2">
    <source>
        <dbReference type="Proteomes" id="UP000700596"/>
    </source>
</evidence>
<sequence>MLGASSMLHALAVTKHTIPTASQHTLGHLAHAAQAMPPGLACCARREADVLLGDHPHQKTVGNSSGQSLAFPVSIPVSPAERPLLCSMLSPAALASVAQLENAQRLFLDFSNALRSWIAAKKGSVCKICIVPLSSHQPGLACGSCVPGSGTSARLPGDQAPLLRLERSQHCASIGFASG</sequence>
<dbReference type="EMBL" id="JAGMWT010000004">
    <property type="protein sequence ID" value="KAH7130547.1"/>
    <property type="molecule type" value="Genomic_DNA"/>
</dbReference>
<dbReference type="AlphaFoldDB" id="A0A9P9IRJ2"/>
<evidence type="ECO:0000313" key="1">
    <source>
        <dbReference type="EMBL" id="KAH7130547.1"/>
    </source>
</evidence>
<reference evidence="1" key="1">
    <citation type="journal article" date="2021" name="Nat. Commun.">
        <title>Genetic determinants of endophytism in the Arabidopsis root mycobiome.</title>
        <authorList>
            <person name="Mesny F."/>
            <person name="Miyauchi S."/>
            <person name="Thiergart T."/>
            <person name="Pickel B."/>
            <person name="Atanasova L."/>
            <person name="Karlsson M."/>
            <person name="Huettel B."/>
            <person name="Barry K.W."/>
            <person name="Haridas S."/>
            <person name="Chen C."/>
            <person name="Bauer D."/>
            <person name="Andreopoulos W."/>
            <person name="Pangilinan J."/>
            <person name="LaButti K."/>
            <person name="Riley R."/>
            <person name="Lipzen A."/>
            <person name="Clum A."/>
            <person name="Drula E."/>
            <person name="Henrissat B."/>
            <person name="Kohler A."/>
            <person name="Grigoriev I.V."/>
            <person name="Martin F.M."/>
            <person name="Hacquard S."/>
        </authorList>
    </citation>
    <scope>NUCLEOTIDE SEQUENCE</scope>
    <source>
        <strain evidence="1">MPI-CAGE-CH-0243</strain>
    </source>
</reference>
<proteinExistence type="predicted"/>
<gene>
    <name evidence="1" type="ORF">B0J11DRAFT_578076</name>
</gene>